<dbReference type="OrthoDB" id="6499973at2759"/>
<evidence type="ECO:0000313" key="2">
    <source>
        <dbReference type="EMBL" id="EEB17991.1"/>
    </source>
</evidence>
<dbReference type="CTD" id="8236180"/>
<sequence>MRISIGLKNDFARLNETEICRNPRLQQLQAEDDDSCPVILDRDFHSLHRNVPALRRRDVDITAIRQHYYPEGGWGWIICGAGFIVHLFTTGLQLSYGLLYLHTLHHIGNHTVMDTAWIGPLCLAVSLFSTPIVVAICKRKSTRLTAILGGLIMALGCLFTSFAHQLHQIMLSYGIVMGIGVSLVRETSSLMLGHYFKRRREFVEMVSQAGAGIGITLISVFYKEAVGKLGWRLGLQAVTAILSLTFFLGILYRSASLYHPQRRAILHLKNQKKKIKEKKGHRKVEKPPLLDFSPLRIRTVQILLLSSGTAAFGVYTPVFYLALQGYKEGLEHNTLVLLETFLGFATALGCIGFGLIVLRPSENCLVSRQYLCQVAMVGISISLLALGTVQGYHGYALFVWIYGICLGGFFYSLKMFTMERVRARHFTRAWGFVQGAEAIPVLIGVPITGYINQSHPKAGYYLSFFSAILGAVLLYFVEVPPRDEELSPLPLPTHTNNNPRGSICICPSISPRHLTMQTHLPKSVSFATTLDIPDPSLMGYVSEERIPYLMHYDYLRPGGFPGRRTLRTCKSVPEGLARYEYYYRTPKSVQVIEQMTTSV</sequence>
<dbReference type="AlphaFoldDB" id="E0VX85"/>
<keyword evidence="1" id="KW-0472">Membrane</keyword>
<feature type="transmembrane region" description="Helical" evidence="1">
    <location>
        <begin position="429"/>
        <end position="452"/>
    </location>
</feature>
<feature type="transmembrane region" description="Helical" evidence="1">
    <location>
        <begin position="335"/>
        <end position="358"/>
    </location>
</feature>
<reference evidence="2" key="1">
    <citation type="submission" date="2007-04" db="EMBL/GenBank/DDBJ databases">
        <title>Annotation of Pediculus humanus corporis strain USDA.</title>
        <authorList>
            <person name="Kirkness E."/>
            <person name="Hannick L."/>
            <person name="Hass B."/>
            <person name="Bruggner R."/>
            <person name="Lawson D."/>
            <person name="Bidwell S."/>
            <person name="Joardar V."/>
            <person name="Caler E."/>
            <person name="Walenz B."/>
            <person name="Inman J."/>
            <person name="Schobel S."/>
            <person name="Galinsky K."/>
            <person name="Amedeo P."/>
            <person name="Strausberg R."/>
        </authorList>
    </citation>
    <scope>NUCLEOTIDE SEQUENCE</scope>
    <source>
        <strain evidence="2">USDA</strain>
    </source>
</reference>
<dbReference type="HOGENOM" id="CLU_020440_0_0_1"/>
<dbReference type="CDD" id="cd17352">
    <property type="entry name" value="MFS_MCT_SLC16"/>
    <property type="match status" value="1"/>
</dbReference>
<feature type="transmembrane region" description="Helical" evidence="1">
    <location>
        <begin position="302"/>
        <end position="323"/>
    </location>
</feature>
<dbReference type="InterPro" id="IPR011701">
    <property type="entry name" value="MFS"/>
</dbReference>
<dbReference type="KEGG" id="phu:Phum_PHUM496590"/>
<feature type="transmembrane region" description="Helical" evidence="1">
    <location>
        <begin position="395"/>
        <end position="417"/>
    </location>
</feature>
<dbReference type="SUPFAM" id="SSF103473">
    <property type="entry name" value="MFS general substrate transporter"/>
    <property type="match status" value="1"/>
</dbReference>
<dbReference type="RefSeq" id="XP_002430729.1">
    <property type="nucleotide sequence ID" value="XM_002430684.1"/>
</dbReference>
<dbReference type="GO" id="GO:0022857">
    <property type="term" value="F:transmembrane transporter activity"/>
    <property type="evidence" value="ECO:0007669"/>
    <property type="project" value="InterPro"/>
</dbReference>
<keyword evidence="1" id="KW-0812">Transmembrane</keyword>
<proteinExistence type="predicted"/>
<dbReference type="InterPro" id="IPR036259">
    <property type="entry name" value="MFS_trans_sf"/>
</dbReference>
<name>E0VX85_PEDHC</name>
<feature type="transmembrane region" description="Helical" evidence="1">
    <location>
        <begin position="205"/>
        <end position="222"/>
    </location>
</feature>
<dbReference type="Proteomes" id="UP000009046">
    <property type="component" value="Unassembled WGS sequence"/>
</dbReference>
<dbReference type="Pfam" id="PF07690">
    <property type="entry name" value="MFS_1"/>
    <property type="match status" value="1"/>
</dbReference>
<dbReference type="InterPro" id="IPR050327">
    <property type="entry name" value="Proton-linked_MCT"/>
</dbReference>
<feature type="transmembrane region" description="Helical" evidence="1">
    <location>
        <begin position="74"/>
        <end position="96"/>
    </location>
</feature>
<protein>
    <submittedName>
        <fullName evidence="2 3">Monocarboxylate transporter, putative</fullName>
    </submittedName>
</protein>
<dbReference type="eggNOG" id="KOG2504">
    <property type="taxonomic scope" value="Eukaryota"/>
</dbReference>
<feature type="transmembrane region" description="Helical" evidence="1">
    <location>
        <begin position="144"/>
        <end position="162"/>
    </location>
</feature>
<dbReference type="GeneID" id="8236180"/>
<dbReference type="EMBL" id="DS235829">
    <property type="protein sequence ID" value="EEB17991.1"/>
    <property type="molecule type" value="Genomic_DNA"/>
</dbReference>
<feature type="transmembrane region" description="Helical" evidence="1">
    <location>
        <begin position="168"/>
        <end position="184"/>
    </location>
</feature>
<evidence type="ECO:0000313" key="4">
    <source>
        <dbReference type="Proteomes" id="UP000009046"/>
    </source>
</evidence>
<keyword evidence="4" id="KW-1185">Reference proteome</keyword>
<gene>
    <name evidence="3" type="primary">8236180</name>
    <name evidence="2" type="ORF">Phum_PHUM496590</name>
</gene>
<dbReference type="VEuPathDB" id="VectorBase:PHUM496590"/>
<accession>E0VX85</accession>
<evidence type="ECO:0000313" key="3">
    <source>
        <dbReference type="EnsemblMetazoa" id="PHUM496590-PA"/>
    </source>
</evidence>
<dbReference type="OMA" id="NHYERIF"/>
<dbReference type="Gene3D" id="1.20.1250.20">
    <property type="entry name" value="MFS general substrate transporter like domains"/>
    <property type="match status" value="1"/>
</dbReference>
<organism>
    <name type="scientific">Pediculus humanus subsp. corporis</name>
    <name type="common">Body louse</name>
    <dbReference type="NCBI Taxonomy" id="121224"/>
    <lineage>
        <taxon>Eukaryota</taxon>
        <taxon>Metazoa</taxon>
        <taxon>Ecdysozoa</taxon>
        <taxon>Arthropoda</taxon>
        <taxon>Hexapoda</taxon>
        <taxon>Insecta</taxon>
        <taxon>Pterygota</taxon>
        <taxon>Neoptera</taxon>
        <taxon>Paraneoptera</taxon>
        <taxon>Psocodea</taxon>
        <taxon>Troctomorpha</taxon>
        <taxon>Phthiraptera</taxon>
        <taxon>Anoplura</taxon>
        <taxon>Pediculidae</taxon>
        <taxon>Pediculus</taxon>
    </lineage>
</organism>
<feature type="transmembrane region" description="Helical" evidence="1">
    <location>
        <begin position="116"/>
        <end position="137"/>
    </location>
</feature>
<feature type="transmembrane region" description="Helical" evidence="1">
    <location>
        <begin position="370"/>
        <end position="389"/>
    </location>
</feature>
<feature type="transmembrane region" description="Helical" evidence="1">
    <location>
        <begin position="458"/>
        <end position="477"/>
    </location>
</feature>
<feature type="transmembrane region" description="Helical" evidence="1">
    <location>
        <begin position="234"/>
        <end position="252"/>
    </location>
</feature>
<evidence type="ECO:0000256" key="1">
    <source>
        <dbReference type="SAM" id="Phobius"/>
    </source>
</evidence>
<dbReference type="PANTHER" id="PTHR11360:SF93">
    <property type="entry name" value="MONOCARBOXYLATE TRANSPORTER 7-LIKE PROTEIN"/>
    <property type="match status" value="1"/>
</dbReference>
<dbReference type="EMBL" id="AAZO01006016">
    <property type="status" value="NOT_ANNOTATED_CDS"/>
    <property type="molecule type" value="Genomic_DNA"/>
</dbReference>
<dbReference type="PANTHER" id="PTHR11360">
    <property type="entry name" value="MONOCARBOXYLATE TRANSPORTER"/>
    <property type="match status" value="1"/>
</dbReference>
<reference evidence="2" key="2">
    <citation type="submission" date="2007-04" db="EMBL/GenBank/DDBJ databases">
        <title>The genome of the human body louse.</title>
        <authorList>
            <consortium name="The Human Body Louse Genome Consortium"/>
            <person name="Kirkness E."/>
            <person name="Walenz B."/>
            <person name="Hass B."/>
            <person name="Bruggner R."/>
            <person name="Strausberg R."/>
        </authorList>
    </citation>
    <scope>NUCLEOTIDE SEQUENCE</scope>
    <source>
        <strain evidence="2">USDA</strain>
    </source>
</reference>
<dbReference type="EnsemblMetazoa" id="PHUM496590-RA">
    <property type="protein sequence ID" value="PHUM496590-PA"/>
    <property type="gene ID" value="PHUM496590"/>
</dbReference>
<keyword evidence="1" id="KW-1133">Transmembrane helix</keyword>
<reference evidence="3" key="3">
    <citation type="submission" date="2020-05" db="UniProtKB">
        <authorList>
            <consortium name="EnsemblMetazoa"/>
        </authorList>
    </citation>
    <scope>IDENTIFICATION</scope>
    <source>
        <strain evidence="3">USDA</strain>
    </source>
</reference>
<dbReference type="InParanoid" id="E0VX85"/>